<sequence length="80" mass="8715">MPTGSDRKFAAKRFNEHVKALWGIANGLALALIVAAVVTAYIGKDAPQEMDADRIQWACIGVLLHVVGHVIIALFMQKED</sequence>
<accession>A0A2U8WIV6</accession>
<evidence type="ECO:0000256" key="1">
    <source>
        <dbReference type="SAM" id="Phobius"/>
    </source>
</evidence>
<dbReference type="Proteomes" id="UP000245444">
    <property type="component" value="Chromosome"/>
</dbReference>
<evidence type="ECO:0000313" key="2">
    <source>
        <dbReference type="EMBL" id="AWN45256.1"/>
    </source>
</evidence>
<keyword evidence="1" id="KW-0812">Transmembrane</keyword>
<feature type="transmembrane region" description="Helical" evidence="1">
    <location>
        <begin position="21"/>
        <end position="43"/>
    </location>
</feature>
<name>A0A2U8WIV6_9HYPH</name>
<gene>
    <name evidence="2" type="ORF">DK419_02040</name>
</gene>
<protein>
    <submittedName>
        <fullName evidence="2">Uncharacterized protein</fullName>
    </submittedName>
</protein>
<dbReference type="KEGG" id="mtea:DK419_02040"/>
<evidence type="ECO:0000313" key="3">
    <source>
        <dbReference type="Proteomes" id="UP000245444"/>
    </source>
</evidence>
<dbReference type="EMBL" id="CP029553">
    <property type="protein sequence ID" value="AWN45256.1"/>
    <property type="molecule type" value="Genomic_DNA"/>
</dbReference>
<keyword evidence="3" id="KW-1185">Reference proteome</keyword>
<reference evidence="2 3" key="1">
    <citation type="submission" date="2018-05" db="EMBL/GenBank/DDBJ databases">
        <title>Complete Genome Sequence of Methylobacterium sp. 17Sr1-28.</title>
        <authorList>
            <person name="Srinivasan S."/>
        </authorList>
    </citation>
    <scope>NUCLEOTIDE SEQUENCE [LARGE SCALE GENOMIC DNA]</scope>
    <source>
        <strain evidence="2 3">17Sr1-28</strain>
    </source>
</reference>
<dbReference type="AlphaFoldDB" id="A0A2U8WIV6"/>
<organism evidence="2 3">
    <name type="scientific">Methylobacterium terrae</name>
    <dbReference type="NCBI Taxonomy" id="2202827"/>
    <lineage>
        <taxon>Bacteria</taxon>
        <taxon>Pseudomonadati</taxon>
        <taxon>Pseudomonadota</taxon>
        <taxon>Alphaproteobacteria</taxon>
        <taxon>Hyphomicrobiales</taxon>
        <taxon>Methylobacteriaceae</taxon>
        <taxon>Methylobacterium</taxon>
    </lineage>
</organism>
<proteinExistence type="predicted"/>
<keyword evidence="1" id="KW-0472">Membrane</keyword>
<keyword evidence="1" id="KW-1133">Transmembrane helix</keyword>
<feature type="transmembrane region" description="Helical" evidence="1">
    <location>
        <begin position="55"/>
        <end position="76"/>
    </location>
</feature>